<accession>A0A6C0BHL9</accession>
<dbReference type="EMBL" id="MN739162">
    <property type="protein sequence ID" value="QHS91600.1"/>
    <property type="molecule type" value="Genomic_DNA"/>
</dbReference>
<reference evidence="2" key="1">
    <citation type="journal article" date="2020" name="Nature">
        <title>Giant virus diversity and host interactions through global metagenomics.</title>
        <authorList>
            <person name="Schulz F."/>
            <person name="Roux S."/>
            <person name="Paez-Espino D."/>
            <person name="Jungbluth S."/>
            <person name="Walsh D.A."/>
            <person name="Denef V.J."/>
            <person name="McMahon K.D."/>
            <person name="Konstantinidis K.T."/>
            <person name="Eloe-Fadrosh E.A."/>
            <person name="Kyrpides N.C."/>
            <person name="Woyke T."/>
        </authorList>
    </citation>
    <scope>NUCLEOTIDE SEQUENCE</scope>
    <source>
        <strain evidence="2">GVMAG-M-3300013006-15</strain>
    </source>
</reference>
<protein>
    <submittedName>
        <fullName evidence="2">Uncharacterized protein</fullName>
    </submittedName>
</protein>
<sequence>MKLSFVWLMSMLSLLFLANIMMVLGYVNTQNTMDEQFVEHFLNPAPSLASGGYESIGEYDNLENKPTNGKSEWRATAPDEPLNGPEFKVDDDHLYIFANNQCKPECCGASFSCSGGCVCTTPGQRDQINKRGGNNTLPAASV</sequence>
<organism evidence="2">
    <name type="scientific">viral metagenome</name>
    <dbReference type="NCBI Taxonomy" id="1070528"/>
    <lineage>
        <taxon>unclassified sequences</taxon>
        <taxon>metagenomes</taxon>
        <taxon>organismal metagenomes</taxon>
    </lineage>
</organism>
<name>A0A6C0BHL9_9ZZZZ</name>
<feature type="region of interest" description="Disordered" evidence="1">
    <location>
        <begin position="59"/>
        <end position="84"/>
    </location>
</feature>
<dbReference type="AlphaFoldDB" id="A0A6C0BHL9"/>
<evidence type="ECO:0000313" key="2">
    <source>
        <dbReference type="EMBL" id="QHS91600.1"/>
    </source>
</evidence>
<proteinExistence type="predicted"/>
<evidence type="ECO:0000256" key="1">
    <source>
        <dbReference type="SAM" id="MobiDB-lite"/>
    </source>
</evidence>